<evidence type="ECO:0000256" key="1">
    <source>
        <dbReference type="SAM" id="MobiDB-lite"/>
    </source>
</evidence>
<name>A0A9P0JRQ5_ACAOB</name>
<feature type="compositionally biased region" description="Polar residues" evidence="1">
    <location>
        <begin position="114"/>
        <end position="140"/>
    </location>
</feature>
<dbReference type="Proteomes" id="UP001152888">
    <property type="component" value="Unassembled WGS sequence"/>
</dbReference>
<evidence type="ECO:0000259" key="2">
    <source>
        <dbReference type="PROSITE" id="PS51029"/>
    </source>
</evidence>
<dbReference type="PANTHER" id="PTHR21505:SF12">
    <property type="entry name" value="MADF DOMAIN-CONTAINING PROTEIN-RELATED"/>
    <property type="match status" value="1"/>
</dbReference>
<sequence>MAEGKFVWSITATKLLISEYEAFELLYDSKNINYKNRNKRLDAYRSIAETVNTVSEGCTVEDVKKKLNGLRSQYLAEKMKVLRSKKSGARSDDLYKPTVYWFPLLTFLDKSTDPDQSQSNLDESLLSPNESQSTSSTTNIIAPPDDDQDTNSNLSIRLNEESSVLPPKIRKIQKFSHNSVLTKAANTMEEMSKIARERSVSKATQDSLETFGQFVVAELRGIQGASNKYTVRKTKRKIQMVLMEAWDMIDQPTLLPSPVSSQSSSNQWILTTQTPGACNILQINPDNQMQPDGNTSEDVVENAIHMANITRSDYDPACFSQLN</sequence>
<dbReference type="PROSITE" id="PS51029">
    <property type="entry name" value="MADF"/>
    <property type="match status" value="1"/>
</dbReference>
<accession>A0A9P0JRQ5</accession>
<gene>
    <name evidence="3" type="ORF">ACAOBT_LOCUS2788</name>
</gene>
<reference evidence="3" key="1">
    <citation type="submission" date="2022-03" db="EMBL/GenBank/DDBJ databases">
        <authorList>
            <person name="Sayadi A."/>
        </authorList>
    </citation>
    <scope>NUCLEOTIDE SEQUENCE</scope>
</reference>
<feature type="region of interest" description="Disordered" evidence="1">
    <location>
        <begin position="113"/>
        <end position="153"/>
    </location>
</feature>
<organism evidence="3 4">
    <name type="scientific">Acanthoscelides obtectus</name>
    <name type="common">Bean weevil</name>
    <name type="synonym">Bruchus obtectus</name>
    <dbReference type="NCBI Taxonomy" id="200917"/>
    <lineage>
        <taxon>Eukaryota</taxon>
        <taxon>Metazoa</taxon>
        <taxon>Ecdysozoa</taxon>
        <taxon>Arthropoda</taxon>
        <taxon>Hexapoda</taxon>
        <taxon>Insecta</taxon>
        <taxon>Pterygota</taxon>
        <taxon>Neoptera</taxon>
        <taxon>Endopterygota</taxon>
        <taxon>Coleoptera</taxon>
        <taxon>Polyphaga</taxon>
        <taxon>Cucujiformia</taxon>
        <taxon>Chrysomeloidea</taxon>
        <taxon>Chrysomelidae</taxon>
        <taxon>Bruchinae</taxon>
        <taxon>Bruchini</taxon>
        <taxon>Acanthoscelides</taxon>
    </lineage>
</organism>
<evidence type="ECO:0000313" key="3">
    <source>
        <dbReference type="EMBL" id="CAH1958695.1"/>
    </source>
</evidence>
<dbReference type="PANTHER" id="PTHR21505">
    <property type="entry name" value="MADF DOMAIN-CONTAINING PROTEIN-RELATED"/>
    <property type="match status" value="1"/>
</dbReference>
<comment type="caution">
    <text evidence="3">The sequence shown here is derived from an EMBL/GenBank/DDBJ whole genome shotgun (WGS) entry which is preliminary data.</text>
</comment>
<dbReference type="Pfam" id="PF10545">
    <property type="entry name" value="MADF_DNA_bdg"/>
    <property type="match status" value="1"/>
</dbReference>
<protein>
    <recommendedName>
        <fullName evidence="2">MADF domain-containing protein</fullName>
    </recommendedName>
</protein>
<dbReference type="InterPro" id="IPR006578">
    <property type="entry name" value="MADF-dom"/>
</dbReference>
<dbReference type="SMART" id="SM00595">
    <property type="entry name" value="MADF"/>
    <property type="match status" value="1"/>
</dbReference>
<evidence type="ECO:0000313" key="4">
    <source>
        <dbReference type="Proteomes" id="UP001152888"/>
    </source>
</evidence>
<dbReference type="EMBL" id="CAKOFQ010006678">
    <property type="protein sequence ID" value="CAH1958695.1"/>
    <property type="molecule type" value="Genomic_DNA"/>
</dbReference>
<proteinExistence type="predicted"/>
<dbReference type="AlphaFoldDB" id="A0A9P0JRQ5"/>
<keyword evidence="4" id="KW-1185">Reference proteome</keyword>
<feature type="domain" description="MADF" evidence="2">
    <location>
        <begin position="15"/>
        <end position="113"/>
    </location>
</feature>
<dbReference type="OrthoDB" id="6152242at2759"/>